<dbReference type="InterPro" id="IPR050222">
    <property type="entry name" value="MATE_MdtK"/>
</dbReference>
<reference evidence="11 12" key="1">
    <citation type="journal article" date="2016" name="Int. J. Syst. Evol. Microbiol.">
        <title>Pyruvatibacter mobilis gen. nov., sp. nov., a marine bacterium from the culture broth of Picochlorum sp. 122.</title>
        <authorList>
            <person name="Wang G."/>
            <person name="Tang M."/>
            <person name="Wu H."/>
            <person name="Dai S."/>
            <person name="Li T."/>
            <person name="Chen C."/>
            <person name="He H."/>
            <person name="Fan J."/>
            <person name="Xiang W."/>
            <person name="Li X."/>
        </authorList>
    </citation>
    <scope>NUCLEOTIDE SEQUENCE [LARGE SCALE GENOMIC DNA]</scope>
    <source>
        <strain evidence="11 12">GYP-11</strain>
    </source>
</reference>
<accession>A0A845QE61</accession>
<gene>
    <name evidence="11" type="ORF">GTQ45_14030</name>
</gene>
<keyword evidence="2" id="KW-0813">Transport</keyword>
<feature type="transmembrane region" description="Helical" evidence="10">
    <location>
        <begin position="279"/>
        <end position="299"/>
    </location>
</feature>
<keyword evidence="3" id="KW-0050">Antiport</keyword>
<keyword evidence="4" id="KW-1003">Cell membrane</keyword>
<feature type="transmembrane region" description="Helical" evidence="10">
    <location>
        <begin position="71"/>
        <end position="94"/>
    </location>
</feature>
<evidence type="ECO:0000256" key="10">
    <source>
        <dbReference type="SAM" id="Phobius"/>
    </source>
</evidence>
<keyword evidence="7" id="KW-0406">Ion transport</keyword>
<evidence type="ECO:0000256" key="8">
    <source>
        <dbReference type="ARBA" id="ARBA00023136"/>
    </source>
</evidence>
<evidence type="ECO:0000313" key="11">
    <source>
        <dbReference type="EMBL" id="NBG96853.1"/>
    </source>
</evidence>
<evidence type="ECO:0000256" key="5">
    <source>
        <dbReference type="ARBA" id="ARBA00022692"/>
    </source>
</evidence>
<evidence type="ECO:0000256" key="1">
    <source>
        <dbReference type="ARBA" id="ARBA00004429"/>
    </source>
</evidence>
<protein>
    <recommendedName>
        <fullName evidence="9">Multidrug-efflux transporter</fullName>
    </recommendedName>
</protein>
<keyword evidence="8 10" id="KW-0472">Membrane</keyword>
<feature type="transmembrane region" description="Helical" evidence="10">
    <location>
        <begin position="305"/>
        <end position="326"/>
    </location>
</feature>
<dbReference type="AlphaFoldDB" id="A0A845QE61"/>
<feature type="transmembrane region" description="Helical" evidence="10">
    <location>
        <begin position="338"/>
        <end position="361"/>
    </location>
</feature>
<dbReference type="GO" id="GO:0015297">
    <property type="term" value="F:antiporter activity"/>
    <property type="evidence" value="ECO:0007669"/>
    <property type="project" value="UniProtKB-KW"/>
</dbReference>
<dbReference type="Proteomes" id="UP000470384">
    <property type="component" value="Unassembled WGS sequence"/>
</dbReference>
<evidence type="ECO:0000313" key="12">
    <source>
        <dbReference type="Proteomes" id="UP000470384"/>
    </source>
</evidence>
<name>A0A845QE61_9HYPH</name>
<evidence type="ECO:0000256" key="9">
    <source>
        <dbReference type="ARBA" id="ARBA00031636"/>
    </source>
</evidence>
<evidence type="ECO:0000256" key="2">
    <source>
        <dbReference type="ARBA" id="ARBA00022448"/>
    </source>
</evidence>
<feature type="transmembrane region" description="Helical" evidence="10">
    <location>
        <begin position="152"/>
        <end position="173"/>
    </location>
</feature>
<evidence type="ECO:0000256" key="7">
    <source>
        <dbReference type="ARBA" id="ARBA00023065"/>
    </source>
</evidence>
<comment type="subcellular location">
    <subcellularLocation>
        <location evidence="1">Cell inner membrane</location>
        <topology evidence="1">Multi-pass membrane protein</topology>
    </subcellularLocation>
</comment>
<dbReference type="InterPro" id="IPR048279">
    <property type="entry name" value="MdtK-like"/>
</dbReference>
<keyword evidence="5 10" id="KW-0812">Transmembrane</keyword>
<evidence type="ECO:0000256" key="4">
    <source>
        <dbReference type="ARBA" id="ARBA00022475"/>
    </source>
</evidence>
<feature type="transmembrane region" description="Helical" evidence="10">
    <location>
        <begin position="413"/>
        <end position="435"/>
    </location>
</feature>
<keyword evidence="12" id="KW-1185">Reference proteome</keyword>
<keyword evidence="6 10" id="KW-1133">Transmembrane helix</keyword>
<dbReference type="Pfam" id="PF01554">
    <property type="entry name" value="MatE"/>
    <property type="match status" value="2"/>
</dbReference>
<dbReference type="PANTHER" id="PTHR43298">
    <property type="entry name" value="MULTIDRUG RESISTANCE PROTEIN NORM-RELATED"/>
    <property type="match status" value="1"/>
</dbReference>
<feature type="transmembrane region" description="Helical" evidence="10">
    <location>
        <begin position="185"/>
        <end position="207"/>
    </location>
</feature>
<feature type="transmembrane region" description="Helical" evidence="10">
    <location>
        <begin position="115"/>
        <end position="140"/>
    </location>
</feature>
<feature type="transmembrane region" description="Helical" evidence="10">
    <location>
        <begin position="373"/>
        <end position="392"/>
    </location>
</feature>
<dbReference type="GO" id="GO:0006811">
    <property type="term" value="P:monoatomic ion transport"/>
    <property type="evidence" value="ECO:0007669"/>
    <property type="project" value="UniProtKB-KW"/>
</dbReference>
<sequence length="477" mass="50497">MPPHTDDTNIMSTAHAPAAGQRGVALYRAHLSELVRLALPTMVQRGGVLTMSVVDTMMVGNYSAQELAYQAIGYVPFSFMLLFLLGGIMGQLVVTSNAFGAGDDTACGAAWRRGVPYAAALGLLGFVFCLFGGPILALTGQTAELAREGGKVSMVLGLAMPFVLITVAGGYFLEGIKRPVPGMVLMIAANLLNILANWLLVFGIGPFPEMGAVGSAVATAIVWTFQALIITLYIWHLRDRQRFGVRARVAAGWRAFWRGGARQRELGYAAGASMGTENAAFSIMQLMAGTMGALALGSYTIAFNVFAVSFMAAVGISTATAVRVGFYYGQRDRHQMEVAGWIGLGFNLAVMTVLGGLLMVVGEPIASIYGDNGELIVLAAGLIGFIGLVLPFDTAQTVVAGGLRGMGETWVPTGFHVISYFLIMLPLAWLFGLHWERGPQGLLEAFLIASLFSAAVISLRFRVLARRGGAGGLANPE</sequence>
<proteinExistence type="predicted"/>
<dbReference type="PANTHER" id="PTHR43298:SF2">
    <property type="entry name" value="FMN_FAD EXPORTER YEEO-RELATED"/>
    <property type="match status" value="1"/>
</dbReference>
<evidence type="ECO:0000256" key="6">
    <source>
        <dbReference type="ARBA" id="ARBA00022989"/>
    </source>
</evidence>
<comment type="caution">
    <text evidence="11">The sequence shown here is derived from an EMBL/GenBank/DDBJ whole genome shotgun (WGS) entry which is preliminary data.</text>
</comment>
<dbReference type="GO" id="GO:0042910">
    <property type="term" value="F:xenobiotic transmembrane transporter activity"/>
    <property type="evidence" value="ECO:0007669"/>
    <property type="project" value="InterPro"/>
</dbReference>
<feature type="transmembrane region" description="Helical" evidence="10">
    <location>
        <begin position="213"/>
        <end position="235"/>
    </location>
</feature>
<dbReference type="InterPro" id="IPR002528">
    <property type="entry name" value="MATE_fam"/>
</dbReference>
<dbReference type="EMBL" id="WXYQ01000012">
    <property type="protein sequence ID" value="NBG96853.1"/>
    <property type="molecule type" value="Genomic_DNA"/>
</dbReference>
<organism evidence="11 12">
    <name type="scientific">Pyruvatibacter mobilis</name>
    <dbReference type="NCBI Taxonomy" id="1712261"/>
    <lineage>
        <taxon>Bacteria</taxon>
        <taxon>Pseudomonadati</taxon>
        <taxon>Pseudomonadota</taxon>
        <taxon>Alphaproteobacteria</taxon>
        <taxon>Hyphomicrobiales</taxon>
        <taxon>Parvibaculaceae</taxon>
        <taxon>Pyruvatibacter</taxon>
    </lineage>
</organism>
<feature type="transmembrane region" description="Helical" evidence="10">
    <location>
        <begin position="441"/>
        <end position="459"/>
    </location>
</feature>
<dbReference type="GO" id="GO:0005886">
    <property type="term" value="C:plasma membrane"/>
    <property type="evidence" value="ECO:0007669"/>
    <property type="project" value="UniProtKB-SubCell"/>
</dbReference>
<dbReference type="PIRSF" id="PIRSF006603">
    <property type="entry name" value="DinF"/>
    <property type="match status" value="1"/>
</dbReference>
<dbReference type="RefSeq" id="WP_160588861.1">
    <property type="nucleotide sequence ID" value="NZ_BMHN01000001.1"/>
</dbReference>
<dbReference type="OrthoDB" id="9780160at2"/>
<dbReference type="GeneID" id="300654303"/>
<dbReference type="NCBIfam" id="TIGR00797">
    <property type="entry name" value="matE"/>
    <property type="match status" value="1"/>
</dbReference>
<evidence type="ECO:0000256" key="3">
    <source>
        <dbReference type="ARBA" id="ARBA00022449"/>
    </source>
</evidence>